<proteinExistence type="predicted"/>
<feature type="compositionally biased region" description="Basic and acidic residues" evidence="1">
    <location>
        <begin position="132"/>
        <end position="162"/>
    </location>
</feature>
<gene>
    <name evidence="2" type="ORF">FQA47_001052</name>
</gene>
<dbReference type="Proteomes" id="UP000646548">
    <property type="component" value="Unassembled WGS sequence"/>
</dbReference>
<protein>
    <submittedName>
        <fullName evidence="2">Uncharacterized protein</fullName>
    </submittedName>
</protein>
<organism evidence="2 3">
    <name type="scientific">Oryzias melastigma</name>
    <name type="common">Marine medaka</name>
    <dbReference type="NCBI Taxonomy" id="30732"/>
    <lineage>
        <taxon>Eukaryota</taxon>
        <taxon>Metazoa</taxon>
        <taxon>Chordata</taxon>
        <taxon>Craniata</taxon>
        <taxon>Vertebrata</taxon>
        <taxon>Euteleostomi</taxon>
        <taxon>Actinopterygii</taxon>
        <taxon>Neopterygii</taxon>
        <taxon>Teleostei</taxon>
        <taxon>Neoteleostei</taxon>
        <taxon>Acanthomorphata</taxon>
        <taxon>Ovalentaria</taxon>
        <taxon>Atherinomorphae</taxon>
        <taxon>Beloniformes</taxon>
        <taxon>Adrianichthyidae</taxon>
        <taxon>Oryziinae</taxon>
        <taxon>Oryzias</taxon>
    </lineage>
</organism>
<sequence>MCYSTARGPFKSSRVSICDVTERSRISSLSPVIGEGDGPGKASCLGRGSFTHSAQKTRTRSDEAALRGLNRRPHGSERGKPQLKLRAEEYAPAEPQPQQQQQPLQPQTALLLSALPETASRLRSLCGSSAPDTRKLRSADPRPPRQRDGGEAGRRAGLRDPAGDSQRWISVRGSSELLSRINPRVRARPLECFSVVMKKLKLQEPSFSSSRTTSGSGQLSGLGESCVTQILKPRSSFRCGLRDLHPRGCCGVQLAPREKLSSAWIAAYPSSIFLLRSGVTLPSLGRLSGPNLQRRMADHVADVEDCLYSAAGSQLLFPQGIKHSPP</sequence>
<comment type="caution">
    <text evidence="2">The sequence shown here is derived from an EMBL/GenBank/DDBJ whole genome shotgun (WGS) entry which is preliminary data.</text>
</comment>
<feature type="region of interest" description="Disordered" evidence="1">
    <location>
        <begin position="29"/>
        <end position="81"/>
    </location>
</feature>
<dbReference type="EMBL" id="WKFB01000059">
    <property type="protein sequence ID" value="KAF6737463.1"/>
    <property type="molecule type" value="Genomic_DNA"/>
</dbReference>
<name>A0A834FNA5_ORYME</name>
<evidence type="ECO:0000256" key="1">
    <source>
        <dbReference type="SAM" id="MobiDB-lite"/>
    </source>
</evidence>
<feature type="region of interest" description="Disordered" evidence="1">
    <location>
        <begin position="125"/>
        <end position="165"/>
    </location>
</feature>
<reference evidence="2" key="1">
    <citation type="journal article" name="BMC Genomics">
        <title>Long-read sequencing and de novo genome assembly of marine medaka (Oryzias melastigma).</title>
        <authorList>
            <person name="Liang P."/>
            <person name="Saqib H.S.A."/>
            <person name="Ni X."/>
            <person name="Shen Y."/>
        </authorList>
    </citation>
    <scope>NUCLEOTIDE SEQUENCE</scope>
    <source>
        <strain evidence="2">Bigg-433</strain>
    </source>
</reference>
<accession>A0A834FNA5</accession>
<dbReference type="AlphaFoldDB" id="A0A834FNA5"/>
<evidence type="ECO:0000313" key="2">
    <source>
        <dbReference type="EMBL" id="KAF6737463.1"/>
    </source>
</evidence>
<evidence type="ECO:0000313" key="3">
    <source>
        <dbReference type="Proteomes" id="UP000646548"/>
    </source>
</evidence>